<dbReference type="AlphaFoldDB" id="A0A835NAU5"/>
<accession>A0A835NAU5</accession>
<organism evidence="1 2">
    <name type="scientific">Salix dunnii</name>
    <dbReference type="NCBI Taxonomy" id="1413687"/>
    <lineage>
        <taxon>Eukaryota</taxon>
        <taxon>Viridiplantae</taxon>
        <taxon>Streptophyta</taxon>
        <taxon>Embryophyta</taxon>
        <taxon>Tracheophyta</taxon>
        <taxon>Spermatophyta</taxon>
        <taxon>Magnoliopsida</taxon>
        <taxon>eudicotyledons</taxon>
        <taxon>Gunneridae</taxon>
        <taxon>Pentapetalae</taxon>
        <taxon>rosids</taxon>
        <taxon>fabids</taxon>
        <taxon>Malpighiales</taxon>
        <taxon>Salicaceae</taxon>
        <taxon>Saliceae</taxon>
        <taxon>Salix</taxon>
    </lineage>
</organism>
<dbReference type="Proteomes" id="UP000657918">
    <property type="component" value="Unassembled WGS sequence"/>
</dbReference>
<name>A0A835NAU5_9ROSI</name>
<proteinExistence type="predicted"/>
<dbReference type="EMBL" id="JADGMS010000001">
    <property type="protein sequence ID" value="KAF9689422.1"/>
    <property type="molecule type" value="Genomic_DNA"/>
</dbReference>
<evidence type="ECO:0000313" key="2">
    <source>
        <dbReference type="Proteomes" id="UP000657918"/>
    </source>
</evidence>
<evidence type="ECO:0000313" key="1">
    <source>
        <dbReference type="EMBL" id="KAF9689422.1"/>
    </source>
</evidence>
<reference evidence="1 2" key="1">
    <citation type="submission" date="2020-10" db="EMBL/GenBank/DDBJ databases">
        <title>Plant Genome Project.</title>
        <authorList>
            <person name="Zhang R.-G."/>
        </authorList>
    </citation>
    <scope>NUCLEOTIDE SEQUENCE [LARGE SCALE GENOMIC DNA]</scope>
    <source>
        <strain evidence="1">FAFU-HL-1</strain>
        <tissue evidence="1">Leaf</tissue>
    </source>
</reference>
<comment type="caution">
    <text evidence="1">The sequence shown here is derived from an EMBL/GenBank/DDBJ whole genome shotgun (WGS) entry which is preliminary data.</text>
</comment>
<sequence length="96" mass="10482">MERNGGVARRFSHIKSTVTSTYTEDASVQESLWKLLLIVISALTSPFPSLESIVLAPSRANLSLISCLSPNSVLFKKFVTGTAAKKAVFKDFFESV</sequence>
<gene>
    <name evidence="1" type="ORF">SADUNF_Sadunf01G0090600</name>
</gene>
<protein>
    <submittedName>
        <fullName evidence="1">Uncharacterized protein</fullName>
    </submittedName>
</protein>
<keyword evidence="2" id="KW-1185">Reference proteome</keyword>